<proteinExistence type="predicted"/>
<dbReference type="KEGG" id="nnv:QNH39_23950"/>
<evidence type="ECO:0000313" key="2">
    <source>
        <dbReference type="Proteomes" id="UP001178288"/>
    </source>
</evidence>
<protein>
    <submittedName>
        <fullName evidence="1">Uncharacterized protein</fullName>
    </submittedName>
</protein>
<evidence type="ECO:0000313" key="1">
    <source>
        <dbReference type="EMBL" id="WHY85628.1"/>
    </source>
</evidence>
<dbReference type="RefSeq" id="WP_066092385.1">
    <property type="nucleotide sequence ID" value="NZ_CP126114.1"/>
</dbReference>
<dbReference type="Proteomes" id="UP001178288">
    <property type="component" value="Chromosome"/>
</dbReference>
<name>A0AA95MPD1_9BACI</name>
<gene>
    <name evidence="1" type="ORF">QNH39_23950</name>
</gene>
<accession>A0AA95MPD1</accession>
<organism evidence="1 2">
    <name type="scientific">Neobacillus novalis</name>
    <dbReference type="NCBI Taxonomy" id="220687"/>
    <lineage>
        <taxon>Bacteria</taxon>
        <taxon>Bacillati</taxon>
        <taxon>Bacillota</taxon>
        <taxon>Bacilli</taxon>
        <taxon>Bacillales</taxon>
        <taxon>Bacillaceae</taxon>
        <taxon>Neobacillus</taxon>
    </lineage>
</organism>
<dbReference type="AlphaFoldDB" id="A0AA95MPD1"/>
<dbReference type="EMBL" id="CP126114">
    <property type="protein sequence ID" value="WHY85628.1"/>
    <property type="molecule type" value="Genomic_DNA"/>
</dbReference>
<keyword evidence="2" id="KW-1185">Reference proteome</keyword>
<reference evidence="1" key="1">
    <citation type="submission" date="2023-05" db="EMBL/GenBank/DDBJ databases">
        <title>Comparative genomics of Bacillaceae isolates and their secondary metabolite potential.</title>
        <authorList>
            <person name="Song L."/>
            <person name="Nielsen L.J."/>
            <person name="Mohite O."/>
            <person name="Xu X."/>
            <person name="Weber T."/>
            <person name="Kovacs A.T."/>
        </authorList>
    </citation>
    <scope>NUCLEOTIDE SEQUENCE</scope>
    <source>
        <strain evidence="1">XLM17</strain>
    </source>
</reference>
<sequence length="174" mass="20326">MRTAIHLNLRVDPTQYISQIREVPRYDYIHLVREPRYMTDISLINEKVYYLNEIFSPKDYCIKHNVSLLHAHHGQLGVLLLPLKAKTQLPLVTSFCGRDATLADQPADYLDNMKLLFDHVSSFSREQDRPLELFKDLRERGFLDSFLKQVKAIDRKTYAAWTKKPIPLPNKGSK</sequence>